<dbReference type="GO" id="GO:0004655">
    <property type="term" value="F:porphobilinogen synthase activity"/>
    <property type="evidence" value="ECO:0007669"/>
    <property type="project" value="UniProtKB-EC"/>
</dbReference>
<evidence type="ECO:0000313" key="9">
    <source>
        <dbReference type="EMBL" id="SVD48653.1"/>
    </source>
</evidence>
<dbReference type="InterPro" id="IPR013785">
    <property type="entry name" value="Aldolase_TIM"/>
</dbReference>
<dbReference type="SMART" id="SM01004">
    <property type="entry name" value="ALAD"/>
    <property type="match status" value="1"/>
</dbReference>
<evidence type="ECO:0000256" key="1">
    <source>
        <dbReference type="ARBA" id="ARBA00004694"/>
    </source>
</evidence>
<evidence type="ECO:0000256" key="8">
    <source>
        <dbReference type="ARBA" id="ARBA00047651"/>
    </source>
</evidence>
<dbReference type="EMBL" id="UINC01153755">
    <property type="protein sequence ID" value="SVD48653.1"/>
    <property type="molecule type" value="Genomic_DNA"/>
</dbReference>
<evidence type="ECO:0000256" key="3">
    <source>
        <dbReference type="ARBA" id="ARBA00012053"/>
    </source>
</evidence>
<sequence length="238" mass="25913">MVQETALQRDDLILPLFVVEGEGEPEPIESMPDVFRLPIPQLIEKCRELCELGLRGVALFPKVPSQKKDDEGSEAVNSNALVLNAARALKVAIPELILVGDLALDPYTTHGHDGVLDLSGNVDNDATVAILAEMGVLAANAGIDIIAPSDMMDGRIAEIRRNLDESGHAQTAIMAYSAKFASAYYGPFREAVGSERPENNSSIDKRTYQLNPANFREAQRELLLDEREGADFLMVKPA</sequence>
<dbReference type="PANTHER" id="PTHR11458:SF1">
    <property type="entry name" value="DELTA-AMINOLEVULINIC ACID DEHYDRATASE"/>
    <property type="match status" value="1"/>
</dbReference>
<reference evidence="9" key="1">
    <citation type="submission" date="2018-05" db="EMBL/GenBank/DDBJ databases">
        <authorList>
            <person name="Lanie J.A."/>
            <person name="Ng W.-L."/>
            <person name="Kazmierczak K.M."/>
            <person name="Andrzejewski T.M."/>
            <person name="Davidsen T.M."/>
            <person name="Wayne K.J."/>
            <person name="Tettelin H."/>
            <person name="Glass J.I."/>
            <person name="Rusch D."/>
            <person name="Podicherti R."/>
            <person name="Tsui H.-C.T."/>
            <person name="Winkler M.E."/>
        </authorList>
    </citation>
    <scope>NUCLEOTIDE SEQUENCE</scope>
</reference>
<evidence type="ECO:0000256" key="6">
    <source>
        <dbReference type="ARBA" id="ARBA00023244"/>
    </source>
</evidence>
<evidence type="ECO:0000256" key="4">
    <source>
        <dbReference type="ARBA" id="ARBA00023133"/>
    </source>
</evidence>
<proteinExistence type="inferred from homology"/>
<dbReference type="AlphaFoldDB" id="A0A382VQ76"/>
<comment type="pathway">
    <text evidence="1">Porphyrin-containing compound metabolism; protoporphyrin-IX biosynthesis; coproporphyrinogen-III from 5-aminolevulinate: step 1/4.</text>
</comment>
<dbReference type="NCBIfam" id="NF006762">
    <property type="entry name" value="PRK09283.1"/>
    <property type="match status" value="1"/>
</dbReference>
<accession>A0A382VQ76</accession>
<dbReference type="SUPFAM" id="SSF51569">
    <property type="entry name" value="Aldolase"/>
    <property type="match status" value="1"/>
</dbReference>
<dbReference type="InterPro" id="IPR001731">
    <property type="entry name" value="ALAD"/>
</dbReference>
<keyword evidence="6" id="KW-0627">Porphyrin biosynthesis</keyword>
<comment type="catalytic activity">
    <reaction evidence="8">
        <text>2 5-aminolevulinate = porphobilinogen + 2 H2O + H(+)</text>
        <dbReference type="Rhea" id="RHEA:24064"/>
        <dbReference type="ChEBI" id="CHEBI:15377"/>
        <dbReference type="ChEBI" id="CHEBI:15378"/>
        <dbReference type="ChEBI" id="CHEBI:58126"/>
        <dbReference type="ChEBI" id="CHEBI:356416"/>
        <dbReference type="EC" id="4.2.1.24"/>
    </reaction>
</comment>
<protein>
    <recommendedName>
        <fullName evidence="3">porphobilinogen synthase</fullName>
        <ecNumber evidence="3">4.2.1.24</ecNumber>
    </recommendedName>
    <alternativeName>
        <fullName evidence="7">Porphobilinogen synthase</fullName>
    </alternativeName>
</protein>
<evidence type="ECO:0000256" key="7">
    <source>
        <dbReference type="ARBA" id="ARBA00032837"/>
    </source>
</evidence>
<gene>
    <name evidence="9" type="ORF">METZ01_LOCUS401507</name>
</gene>
<dbReference type="PANTHER" id="PTHR11458">
    <property type="entry name" value="DELTA-AMINOLEVULINIC ACID DEHYDRATASE"/>
    <property type="match status" value="1"/>
</dbReference>
<dbReference type="EC" id="4.2.1.24" evidence="3"/>
<evidence type="ECO:0000256" key="2">
    <source>
        <dbReference type="ARBA" id="ARBA00008055"/>
    </source>
</evidence>
<dbReference type="Gene3D" id="3.20.20.70">
    <property type="entry name" value="Aldolase class I"/>
    <property type="match status" value="1"/>
</dbReference>
<dbReference type="UniPathway" id="UPA00251">
    <property type="reaction ID" value="UER00318"/>
</dbReference>
<comment type="similarity">
    <text evidence="2">Belongs to the ALAD family.</text>
</comment>
<dbReference type="Pfam" id="PF00490">
    <property type="entry name" value="ALAD"/>
    <property type="match status" value="1"/>
</dbReference>
<feature type="non-terminal residue" evidence="9">
    <location>
        <position position="238"/>
    </location>
</feature>
<dbReference type="PRINTS" id="PR00144">
    <property type="entry name" value="DALDHYDRTASE"/>
</dbReference>
<organism evidence="9">
    <name type="scientific">marine metagenome</name>
    <dbReference type="NCBI Taxonomy" id="408172"/>
    <lineage>
        <taxon>unclassified sequences</taxon>
        <taxon>metagenomes</taxon>
        <taxon>ecological metagenomes</taxon>
    </lineage>
</organism>
<dbReference type="GO" id="GO:0005829">
    <property type="term" value="C:cytosol"/>
    <property type="evidence" value="ECO:0007669"/>
    <property type="project" value="TreeGrafter"/>
</dbReference>
<name>A0A382VQ76_9ZZZZ</name>
<keyword evidence="5" id="KW-0456">Lyase</keyword>
<keyword evidence="4" id="KW-0350">Heme biosynthesis</keyword>
<evidence type="ECO:0000256" key="5">
    <source>
        <dbReference type="ARBA" id="ARBA00023239"/>
    </source>
</evidence>
<dbReference type="GO" id="GO:0006782">
    <property type="term" value="P:protoporphyrinogen IX biosynthetic process"/>
    <property type="evidence" value="ECO:0007669"/>
    <property type="project" value="UniProtKB-UniPathway"/>
</dbReference>
<dbReference type="GO" id="GO:0008270">
    <property type="term" value="F:zinc ion binding"/>
    <property type="evidence" value="ECO:0007669"/>
    <property type="project" value="TreeGrafter"/>
</dbReference>